<accession>A0A8X6X0I1</accession>
<proteinExistence type="predicted"/>
<comment type="caution">
    <text evidence="2">The sequence shown here is derived from an EMBL/GenBank/DDBJ whole genome shotgun (WGS) entry which is preliminary data.</text>
</comment>
<dbReference type="EMBL" id="BMAV01003956">
    <property type="protein sequence ID" value="GFY43947.1"/>
    <property type="molecule type" value="Genomic_DNA"/>
</dbReference>
<name>A0A8X6X0I1_9ARAC</name>
<protein>
    <recommendedName>
        <fullName evidence="1">Mutator-like transposase domain-containing protein</fullName>
    </recommendedName>
</protein>
<reference evidence="2" key="1">
    <citation type="submission" date="2020-08" db="EMBL/GenBank/DDBJ databases">
        <title>Multicomponent nature underlies the extraordinary mechanical properties of spider dragline silk.</title>
        <authorList>
            <person name="Kono N."/>
            <person name="Nakamura H."/>
            <person name="Mori M."/>
            <person name="Yoshida Y."/>
            <person name="Ohtoshi R."/>
            <person name="Malay A.D."/>
            <person name="Moran D.A.P."/>
            <person name="Tomita M."/>
            <person name="Numata K."/>
            <person name="Arakawa K."/>
        </authorList>
    </citation>
    <scope>NUCLEOTIDE SEQUENCE</scope>
</reference>
<dbReference type="Proteomes" id="UP000886998">
    <property type="component" value="Unassembled WGS sequence"/>
</dbReference>
<evidence type="ECO:0000259" key="1">
    <source>
        <dbReference type="Pfam" id="PF20700"/>
    </source>
</evidence>
<organism evidence="2 3">
    <name type="scientific">Trichonephila inaurata madagascariensis</name>
    <dbReference type="NCBI Taxonomy" id="2747483"/>
    <lineage>
        <taxon>Eukaryota</taxon>
        <taxon>Metazoa</taxon>
        <taxon>Ecdysozoa</taxon>
        <taxon>Arthropoda</taxon>
        <taxon>Chelicerata</taxon>
        <taxon>Arachnida</taxon>
        <taxon>Araneae</taxon>
        <taxon>Araneomorphae</taxon>
        <taxon>Entelegynae</taxon>
        <taxon>Araneoidea</taxon>
        <taxon>Nephilidae</taxon>
        <taxon>Trichonephila</taxon>
        <taxon>Trichonephila inaurata</taxon>
    </lineage>
</organism>
<keyword evidence="3" id="KW-1185">Reference proteome</keyword>
<dbReference type="OrthoDB" id="8000439at2759"/>
<dbReference type="InterPro" id="IPR049012">
    <property type="entry name" value="Mutator_transp_dom"/>
</dbReference>
<evidence type="ECO:0000313" key="3">
    <source>
        <dbReference type="Proteomes" id="UP000886998"/>
    </source>
</evidence>
<dbReference type="AlphaFoldDB" id="A0A8X6X0I1"/>
<feature type="domain" description="Mutator-like transposase" evidence="1">
    <location>
        <begin position="2"/>
        <end position="102"/>
    </location>
</feature>
<evidence type="ECO:0000313" key="2">
    <source>
        <dbReference type="EMBL" id="GFY43947.1"/>
    </source>
</evidence>
<sequence length="109" mass="12180">MTNLVVDFDVLSKYCHECGMAAEYLGKASPKFQIGKSGHSETCQKKFDGCSGSMEMRPACILYNRSISDCAMRYTTILCDGDAKTTTPKRKKKCMEMMSLLKKKSVLTK</sequence>
<gene>
    <name evidence="2" type="ORF">TNIN_276471</name>
</gene>
<dbReference type="Pfam" id="PF20700">
    <property type="entry name" value="Mutator"/>
    <property type="match status" value="1"/>
</dbReference>